<dbReference type="EMBL" id="QKYT01001190">
    <property type="protein sequence ID" value="RIA79678.1"/>
    <property type="molecule type" value="Genomic_DNA"/>
</dbReference>
<keyword evidence="1" id="KW-0472">Membrane</keyword>
<keyword evidence="1" id="KW-0812">Transmembrane</keyword>
<feature type="transmembrane region" description="Helical" evidence="1">
    <location>
        <begin position="43"/>
        <end position="64"/>
    </location>
</feature>
<evidence type="ECO:0000313" key="3">
    <source>
        <dbReference type="Proteomes" id="UP000265703"/>
    </source>
</evidence>
<evidence type="ECO:0000313" key="2">
    <source>
        <dbReference type="EMBL" id="RIA79678.1"/>
    </source>
</evidence>
<evidence type="ECO:0000256" key="1">
    <source>
        <dbReference type="SAM" id="Phobius"/>
    </source>
</evidence>
<reference evidence="2 3" key="1">
    <citation type="submission" date="2018-06" db="EMBL/GenBank/DDBJ databases">
        <title>Comparative genomics reveals the genomic features of Rhizophagus irregularis, R. cerebriforme, R. diaphanum and Gigaspora rosea, and their symbiotic lifestyle signature.</title>
        <authorList>
            <person name="Morin E."/>
            <person name="San Clemente H."/>
            <person name="Chen E.C.H."/>
            <person name="De La Providencia I."/>
            <person name="Hainaut M."/>
            <person name="Kuo A."/>
            <person name="Kohler A."/>
            <person name="Murat C."/>
            <person name="Tang N."/>
            <person name="Roy S."/>
            <person name="Loubradou J."/>
            <person name="Henrissat B."/>
            <person name="Grigoriev I.V."/>
            <person name="Corradi N."/>
            <person name="Roux C."/>
            <person name="Martin F.M."/>
        </authorList>
    </citation>
    <scope>NUCLEOTIDE SEQUENCE [LARGE SCALE GENOMIC DNA]</scope>
    <source>
        <strain evidence="2 3">DAOM 227022</strain>
    </source>
</reference>
<gene>
    <name evidence="2" type="ORF">C1645_810711</name>
</gene>
<protein>
    <submittedName>
        <fullName evidence="2">Uncharacterized protein</fullName>
    </submittedName>
</protein>
<dbReference type="AlphaFoldDB" id="A0A397S162"/>
<sequence>MVAVHDQKIGLKWWFMIGATVWFEIVVHYRAADRFDGSSRSGLFSLSFSSFYLGYGLATVQFGGSSRSGYRLERQFTIRLWIGTSVHDRRLRISLKLVTYRFENVSS</sequence>
<proteinExistence type="predicted"/>
<dbReference type="Proteomes" id="UP000265703">
    <property type="component" value="Unassembled WGS sequence"/>
</dbReference>
<keyword evidence="1" id="KW-1133">Transmembrane helix</keyword>
<accession>A0A397S162</accession>
<keyword evidence="3" id="KW-1185">Reference proteome</keyword>
<comment type="caution">
    <text evidence="2">The sequence shown here is derived from an EMBL/GenBank/DDBJ whole genome shotgun (WGS) entry which is preliminary data.</text>
</comment>
<name>A0A397S162_9GLOM</name>
<organism evidence="2 3">
    <name type="scientific">Glomus cerebriforme</name>
    <dbReference type="NCBI Taxonomy" id="658196"/>
    <lineage>
        <taxon>Eukaryota</taxon>
        <taxon>Fungi</taxon>
        <taxon>Fungi incertae sedis</taxon>
        <taxon>Mucoromycota</taxon>
        <taxon>Glomeromycotina</taxon>
        <taxon>Glomeromycetes</taxon>
        <taxon>Glomerales</taxon>
        <taxon>Glomeraceae</taxon>
        <taxon>Glomus</taxon>
    </lineage>
</organism>
<feature type="transmembrane region" description="Helical" evidence="1">
    <location>
        <begin position="12"/>
        <end position="31"/>
    </location>
</feature>